<reference evidence="1 2" key="1">
    <citation type="submission" date="2023-05" db="EMBL/GenBank/DDBJ databases">
        <title>Actinoplanes sp. NEAU-A12 genome sequencing.</title>
        <authorList>
            <person name="Wang Z.-S."/>
        </authorList>
    </citation>
    <scope>NUCLEOTIDE SEQUENCE [LARGE SCALE GENOMIC DNA]</scope>
    <source>
        <strain evidence="1 2">NEAU-A12</strain>
    </source>
</reference>
<comment type="caution">
    <text evidence="1">The sequence shown here is derived from an EMBL/GenBank/DDBJ whole genome shotgun (WGS) entry which is preliminary data.</text>
</comment>
<evidence type="ECO:0000313" key="1">
    <source>
        <dbReference type="EMBL" id="MDI6105888.1"/>
    </source>
</evidence>
<evidence type="ECO:0000313" key="2">
    <source>
        <dbReference type="Proteomes" id="UP001241758"/>
    </source>
</evidence>
<accession>A0ABT6X1N9</accession>
<protein>
    <submittedName>
        <fullName evidence="1">Uncharacterized protein</fullName>
    </submittedName>
</protein>
<proteinExistence type="predicted"/>
<organism evidence="1 2">
    <name type="scientific">Actinoplanes sandaracinus</name>
    <dbReference type="NCBI Taxonomy" id="3045177"/>
    <lineage>
        <taxon>Bacteria</taxon>
        <taxon>Bacillati</taxon>
        <taxon>Actinomycetota</taxon>
        <taxon>Actinomycetes</taxon>
        <taxon>Micromonosporales</taxon>
        <taxon>Micromonosporaceae</taxon>
        <taxon>Actinoplanes</taxon>
    </lineage>
</organism>
<keyword evidence="2" id="KW-1185">Reference proteome</keyword>
<dbReference type="EMBL" id="JASCTH010000060">
    <property type="protein sequence ID" value="MDI6105888.1"/>
    <property type="molecule type" value="Genomic_DNA"/>
</dbReference>
<dbReference type="Proteomes" id="UP001241758">
    <property type="component" value="Unassembled WGS sequence"/>
</dbReference>
<gene>
    <name evidence="1" type="ORF">QLQ12_45685</name>
</gene>
<name>A0ABT6X1N9_9ACTN</name>
<dbReference type="RefSeq" id="WP_282767353.1">
    <property type="nucleotide sequence ID" value="NZ_JASCTH010000060.1"/>
</dbReference>
<sequence length="84" mass="9662">MIERSRLLGPVSLQMLNKALGNLPKKPDGAATQRIVDNPDYLFHWIPVPSEADIGIVYRPTKKLGRWTFWIANVHSDQLPEFHR</sequence>